<keyword evidence="4" id="KW-0159">Chromosome partition</keyword>
<keyword evidence="8" id="KW-0131">Cell cycle</keyword>
<reference evidence="14" key="2">
    <citation type="submission" date="2018-11" db="EMBL/GenBank/DDBJ databases">
        <title>Proposal to divide the Flavobacteriaceae and reorganize its genera based on Amino Acid Identity values calculated from whole genome sequences.</title>
        <authorList>
            <person name="Nicholson A.C."/>
            <person name="Gulvik C.A."/>
            <person name="Whitney A.M."/>
            <person name="Sheth M."/>
            <person name="Batra D."/>
            <person name="Pryor J."/>
            <person name="Bernardet J.-F."/>
            <person name="Hugo C."/>
            <person name="Kampfer P."/>
            <person name="Newman J.D."/>
            <person name="McQuiston J.R."/>
        </authorList>
    </citation>
    <scope>NUCLEOTIDE SEQUENCE [LARGE SCALE GENOMIC DNA]</scope>
    <source>
        <strain evidence="14">H6466</strain>
    </source>
</reference>
<evidence type="ECO:0000256" key="5">
    <source>
        <dbReference type="ARBA" id="ARBA00022908"/>
    </source>
</evidence>
<dbReference type="InterPro" id="IPR044068">
    <property type="entry name" value="CB"/>
</dbReference>
<dbReference type="PROSITE" id="PS51898">
    <property type="entry name" value="TYR_RECOMBINASE"/>
    <property type="match status" value="1"/>
</dbReference>
<dbReference type="Gene3D" id="1.10.443.10">
    <property type="entry name" value="Intergrase catalytic core"/>
    <property type="match status" value="1"/>
</dbReference>
<dbReference type="GO" id="GO:0006310">
    <property type="term" value="P:DNA recombination"/>
    <property type="evidence" value="ECO:0007669"/>
    <property type="project" value="UniProtKB-KW"/>
</dbReference>
<dbReference type="GO" id="GO:0015074">
    <property type="term" value="P:DNA integration"/>
    <property type="evidence" value="ECO:0007669"/>
    <property type="project" value="UniProtKB-KW"/>
</dbReference>
<dbReference type="GO" id="GO:0005737">
    <property type="term" value="C:cytoplasm"/>
    <property type="evidence" value="ECO:0007669"/>
    <property type="project" value="UniProtKB-SubCell"/>
</dbReference>
<dbReference type="GO" id="GO:0007059">
    <property type="term" value="P:chromosome segregation"/>
    <property type="evidence" value="ECO:0007669"/>
    <property type="project" value="UniProtKB-KW"/>
</dbReference>
<dbReference type="SUPFAM" id="SSF56349">
    <property type="entry name" value="DNA breaking-rejoining enzymes"/>
    <property type="match status" value="1"/>
</dbReference>
<feature type="domain" description="Core-binding (CB)" evidence="11">
    <location>
        <begin position="7"/>
        <end position="99"/>
    </location>
</feature>
<organism evidence="13 14">
    <name type="scientific">Epilithonimonas vandammei</name>
    <dbReference type="NCBI Taxonomy" id="2487072"/>
    <lineage>
        <taxon>Bacteria</taxon>
        <taxon>Pseudomonadati</taxon>
        <taxon>Bacteroidota</taxon>
        <taxon>Flavobacteriia</taxon>
        <taxon>Flavobacteriales</taxon>
        <taxon>Weeksellaceae</taxon>
        <taxon>Chryseobacterium group</taxon>
        <taxon>Epilithonimonas</taxon>
    </lineage>
</organism>
<feature type="domain" description="Tyr recombinase" evidence="10">
    <location>
        <begin position="121"/>
        <end position="306"/>
    </location>
</feature>
<dbReference type="GO" id="GO:0051301">
    <property type="term" value="P:cell division"/>
    <property type="evidence" value="ECO:0007669"/>
    <property type="project" value="UniProtKB-KW"/>
</dbReference>
<evidence type="ECO:0000313" key="13">
    <source>
        <dbReference type="EMBL" id="AZI56125.1"/>
    </source>
</evidence>
<evidence type="ECO:0000259" key="11">
    <source>
        <dbReference type="PROSITE" id="PS51900"/>
    </source>
</evidence>
<accession>A0A3G8ZGY2</accession>
<evidence type="ECO:0000256" key="9">
    <source>
        <dbReference type="PROSITE-ProRule" id="PRU01248"/>
    </source>
</evidence>
<dbReference type="Gene3D" id="1.10.150.130">
    <property type="match status" value="1"/>
</dbReference>
<dbReference type="InterPro" id="IPR010998">
    <property type="entry name" value="Integrase_recombinase_N"/>
</dbReference>
<gene>
    <name evidence="12" type="ORF">EIB75_13010</name>
    <name evidence="13" type="ORF">EIB75_13040</name>
</gene>
<keyword evidence="5" id="KW-0229">DNA integration</keyword>
<dbReference type="AlphaFoldDB" id="A0A3G8ZGY2"/>
<keyword evidence="6 9" id="KW-0238">DNA-binding</keyword>
<evidence type="ECO:0000256" key="6">
    <source>
        <dbReference type="ARBA" id="ARBA00023125"/>
    </source>
</evidence>
<keyword evidence="2" id="KW-0963">Cytoplasm</keyword>
<evidence type="ECO:0000256" key="7">
    <source>
        <dbReference type="ARBA" id="ARBA00023172"/>
    </source>
</evidence>
<dbReference type="KEGG" id="eva:EIB75_13040"/>
<evidence type="ECO:0000259" key="10">
    <source>
        <dbReference type="PROSITE" id="PS51898"/>
    </source>
</evidence>
<proteinExistence type="predicted"/>
<dbReference type="Pfam" id="PF00589">
    <property type="entry name" value="Phage_integrase"/>
    <property type="match status" value="1"/>
</dbReference>
<evidence type="ECO:0000256" key="8">
    <source>
        <dbReference type="ARBA" id="ARBA00023306"/>
    </source>
</evidence>
<dbReference type="PROSITE" id="PS51900">
    <property type="entry name" value="CB"/>
    <property type="match status" value="1"/>
</dbReference>
<name>A0A3G8ZGY2_9FLAO</name>
<evidence type="ECO:0000313" key="12">
    <source>
        <dbReference type="EMBL" id="AZI56119.1"/>
    </source>
</evidence>
<evidence type="ECO:0000256" key="2">
    <source>
        <dbReference type="ARBA" id="ARBA00022490"/>
    </source>
</evidence>
<dbReference type="PANTHER" id="PTHR30349">
    <property type="entry name" value="PHAGE INTEGRASE-RELATED"/>
    <property type="match status" value="1"/>
</dbReference>
<keyword evidence="3" id="KW-0132">Cell division</keyword>
<dbReference type="EMBL" id="CP034160">
    <property type="protein sequence ID" value="AZI56125.1"/>
    <property type="molecule type" value="Genomic_DNA"/>
</dbReference>
<dbReference type="InterPro" id="IPR050090">
    <property type="entry name" value="Tyrosine_recombinase_XerCD"/>
</dbReference>
<keyword evidence="7" id="KW-0233">DNA recombination</keyword>
<protein>
    <recommendedName>
        <fullName evidence="15">Integrase</fullName>
    </recommendedName>
</protein>
<dbReference type="PANTHER" id="PTHR30349:SF77">
    <property type="entry name" value="TYROSINE RECOMBINASE XERC"/>
    <property type="match status" value="1"/>
</dbReference>
<dbReference type="EMBL" id="CP034160">
    <property type="protein sequence ID" value="AZI56119.1"/>
    <property type="molecule type" value="Genomic_DNA"/>
</dbReference>
<dbReference type="RefSeq" id="WP_124986912.1">
    <property type="nucleotide sequence ID" value="NZ_CP034160.1"/>
</dbReference>
<evidence type="ECO:0000256" key="4">
    <source>
        <dbReference type="ARBA" id="ARBA00022829"/>
    </source>
</evidence>
<evidence type="ECO:0000256" key="1">
    <source>
        <dbReference type="ARBA" id="ARBA00004496"/>
    </source>
</evidence>
<dbReference type="InterPro" id="IPR013762">
    <property type="entry name" value="Integrase-like_cat_sf"/>
</dbReference>
<sequence>MNELHTEIYREEVKNYKEHLEILGYHKATITAKYLYLKAFFKHLEENKIFTLKEIEAQNIAEYYKTLQQKKNFKTGELLSKESVNGRMRNLQKYFGYLLELGTLKKNPASAFIFSNAKERKERIIFTQEQIRELYESANLQETAILNLAYGCGLRAGELVRLNREDLNLQENLVIVEKGKNNKRRIIPISDKIKEELQEFLQSQETRTRNQDENTLFTNIENRRMRMQSFIRILKKLLQKTEFGKQFTKQELQRIGMHTLRHSIATHLLENGMKLEQVQYFLGHNQIETTEIYTHINQTQLDNLKM</sequence>
<dbReference type="GO" id="GO:0003677">
    <property type="term" value="F:DNA binding"/>
    <property type="evidence" value="ECO:0007669"/>
    <property type="project" value="UniProtKB-UniRule"/>
</dbReference>
<reference evidence="13" key="1">
    <citation type="submission" date="2018-11" db="EMBL/GenBank/DDBJ databases">
        <title>Proposal to divide the Flavobacteriaceae and reorganize its genera based on Amino Acid Identity values calculated from whole genome sequences.</title>
        <authorList>
            <person name="Nicholson A.C."/>
            <person name="Gulvik C.A."/>
            <person name="Whitney A.M."/>
            <person name="Humrighouse B.W."/>
            <person name="Bell M."/>
            <person name="Holmes B."/>
            <person name="Steigerwalt A."/>
            <person name="Villarma A."/>
            <person name="Sheth M."/>
            <person name="Batra D."/>
            <person name="Pryor J."/>
            <person name="Bernardet J.-F."/>
            <person name="Hugo C."/>
            <person name="Kampfer P."/>
            <person name="Newman J."/>
            <person name="Mcquiston J.R."/>
        </authorList>
    </citation>
    <scope>NUCLEOTIDE SEQUENCE [LARGE SCALE GENOMIC DNA]</scope>
    <source>
        <strain evidence="13">H6466</strain>
    </source>
</reference>
<evidence type="ECO:0000256" key="3">
    <source>
        <dbReference type="ARBA" id="ARBA00022618"/>
    </source>
</evidence>
<dbReference type="InterPro" id="IPR002104">
    <property type="entry name" value="Integrase_catalytic"/>
</dbReference>
<dbReference type="KEGG" id="eva:EIB75_13010"/>
<dbReference type="Proteomes" id="UP000272316">
    <property type="component" value="Chromosome"/>
</dbReference>
<evidence type="ECO:0008006" key="15">
    <source>
        <dbReference type="Google" id="ProtNLM"/>
    </source>
</evidence>
<dbReference type="InterPro" id="IPR011010">
    <property type="entry name" value="DNA_brk_join_enz"/>
</dbReference>
<evidence type="ECO:0000313" key="14">
    <source>
        <dbReference type="Proteomes" id="UP000272316"/>
    </source>
</evidence>
<comment type="subcellular location">
    <subcellularLocation>
        <location evidence="1">Cytoplasm</location>
    </subcellularLocation>
</comment>